<dbReference type="RefSeq" id="XP_001208553.1">
    <property type="nucleotide sequence ID" value="XM_001208553.1"/>
</dbReference>
<protein>
    <recommendedName>
        <fullName evidence="3">Alpha-galactosidase CBM13 domain-containing protein</fullName>
    </recommendedName>
</protein>
<dbReference type="EMBL" id="CH476595">
    <property type="protein sequence ID" value="EAU37945.1"/>
    <property type="molecule type" value="Genomic_DNA"/>
</dbReference>
<dbReference type="CDD" id="cd04081">
    <property type="entry name" value="CBM35_galactosidase-like"/>
    <property type="match status" value="1"/>
</dbReference>
<dbReference type="Pfam" id="PF22704">
    <property type="entry name" value="CBM13-like"/>
    <property type="match status" value="1"/>
</dbReference>
<evidence type="ECO:0000259" key="3">
    <source>
        <dbReference type="Pfam" id="PF22704"/>
    </source>
</evidence>
<dbReference type="Gene3D" id="2.60.120.260">
    <property type="entry name" value="Galactose-binding domain-like"/>
    <property type="match status" value="1"/>
</dbReference>
<dbReference type="Gene3D" id="2.115.10.20">
    <property type="entry name" value="Glycosyl hydrolase domain, family 43"/>
    <property type="match status" value="1"/>
</dbReference>
<dbReference type="OMA" id="YASQTTF"/>
<dbReference type="eggNOG" id="ENOG502QW2A">
    <property type="taxonomic scope" value="Eukaryota"/>
</dbReference>
<dbReference type="OrthoDB" id="9970295at2759"/>
<keyword evidence="1 2" id="KW-0732">Signal</keyword>
<feature type="domain" description="Alpha-galactosidase CBM13" evidence="3">
    <location>
        <begin position="342"/>
        <end position="415"/>
    </location>
</feature>
<evidence type="ECO:0000256" key="1">
    <source>
        <dbReference type="ARBA" id="ARBA00022729"/>
    </source>
</evidence>
<dbReference type="AlphaFoldDB" id="Q0CYP6"/>
<dbReference type="PANTHER" id="PTHR22925">
    <property type="entry name" value="GLYCOSYL HYDROLASE 43 FAMILY MEMBER"/>
    <property type="match status" value="1"/>
</dbReference>
<dbReference type="VEuPathDB" id="FungiDB:ATEG_01188"/>
<dbReference type="HOGENOM" id="CLU_016116_1_1_1"/>
<name>Q0CYP6_ASPTN</name>
<dbReference type="Proteomes" id="UP000007963">
    <property type="component" value="Unassembled WGS sequence"/>
</dbReference>
<evidence type="ECO:0000313" key="4">
    <source>
        <dbReference type="EMBL" id="EAU37945.1"/>
    </source>
</evidence>
<proteinExistence type="predicted"/>
<accession>Q0CYP6</accession>
<gene>
    <name evidence="4" type="ORF">ATEG_01188</name>
</gene>
<dbReference type="InterPro" id="IPR055240">
    <property type="entry name" value="CBM13-like"/>
</dbReference>
<dbReference type="InterPro" id="IPR023296">
    <property type="entry name" value="Glyco_hydro_beta-prop_sf"/>
</dbReference>
<dbReference type="STRING" id="341663.Q0CYP6"/>
<feature type="signal peptide" evidence="2">
    <location>
        <begin position="1"/>
        <end position="19"/>
    </location>
</feature>
<reference evidence="5" key="1">
    <citation type="submission" date="2005-09" db="EMBL/GenBank/DDBJ databases">
        <title>Annotation of the Aspergillus terreus NIH2624 genome.</title>
        <authorList>
            <person name="Birren B.W."/>
            <person name="Lander E.S."/>
            <person name="Galagan J.E."/>
            <person name="Nusbaum C."/>
            <person name="Devon K."/>
            <person name="Henn M."/>
            <person name="Ma L.-J."/>
            <person name="Jaffe D.B."/>
            <person name="Butler J."/>
            <person name="Alvarez P."/>
            <person name="Gnerre S."/>
            <person name="Grabherr M."/>
            <person name="Kleber M."/>
            <person name="Mauceli E.W."/>
            <person name="Brockman W."/>
            <person name="Rounsley S."/>
            <person name="Young S.K."/>
            <person name="LaButti K."/>
            <person name="Pushparaj V."/>
            <person name="DeCaprio D."/>
            <person name="Crawford M."/>
            <person name="Koehrsen M."/>
            <person name="Engels R."/>
            <person name="Montgomery P."/>
            <person name="Pearson M."/>
            <person name="Howarth C."/>
            <person name="Larson L."/>
            <person name="Luoma S."/>
            <person name="White J."/>
            <person name="Alvarado L."/>
            <person name="Kodira C.D."/>
            <person name="Zeng Q."/>
            <person name="Oleary S."/>
            <person name="Yandava C."/>
            <person name="Denning D.W."/>
            <person name="Nierman W.C."/>
            <person name="Milne T."/>
            <person name="Madden K."/>
        </authorList>
    </citation>
    <scope>NUCLEOTIDE SEQUENCE [LARGE SCALE GENOMIC DNA]</scope>
    <source>
        <strain evidence="5">NIH 2624 / FGSC A1156</strain>
    </source>
</reference>
<dbReference type="PANTHER" id="PTHR22925:SF3">
    <property type="entry name" value="GLYCOSYL HYDROLASE FAMILY PROTEIN 43"/>
    <property type="match status" value="1"/>
</dbReference>
<organism evidence="4 5">
    <name type="scientific">Aspergillus terreus (strain NIH 2624 / FGSC A1156)</name>
    <dbReference type="NCBI Taxonomy" id="341663"/>
    <lineage>
        <taxon>Eukaryota</taxon>
        <taxon>Fungi</taxon>
        <taxon>Dikarya</taxon>
        <taxon>Ascomycota</taxon>
        <taxon>Pezizomycotina</taxon>
        <taxon>Eurotiomycetes</taxon>
        <taxon>Eurotiomycetidae</taxon>
        <taxon>Eurotiales</taxon>
        <taxon>Aspergillaceae</taxon>
        <taxon>Aspergillus</taxon>
        <taxon>Aspergillus subgen. Circumdati</taxon>
    </lineage>
</organism>
<dbReference type="CDD" id="cd18821">
    <property type="entry name" value="GH43_Pc3Gal43A-like"/>
    <property type="match status" value="1"/>
</dbReference>
<sequence length="448" mass="48010">MHSTLATTAFLALVQNALASLDIVPGATWTAAGTNQHIQAHGAGIIQVDGNLVDWTFENELLTLQGSGDLGPNRVVERPKVIYNEENKQYVMWMHIDSSDYSEAKAGVAVGSSVCGDYTYLNSSRPLGYQSRDMGLFKDTDGSAYLLTEDRENGLRIDKLSTNYLTVESNVYTFTADYESPAIHKSGDVYFMFASQLTANSEQGGPWSDWSDFAPSGTNTYTSQTTFILDVNGLVMYNTLDYESCPQGANSIRYMGDRWLSNDLASSKYMWLPLTISGTTASMDSNAPWTPSLQDGSWTSVSNTTNLGSKSSGTIGGSAKALSCSGCSSEIIGYIGGPNNGTLTFNSVSFADAGENTVQISYGNGDSTQRYCTVTVNGQVHVLAFLPTGGPQSLGVSVLNADFSQGSSNIISFSAYKGQYCEKKATSALYLFRLIGSIGPDIEGLVIS</sequence>
<evidence type="ECO:0000313" key="5">
    <source>
        <dbReference type="Proteomes" id="UP000007963"/>
    </source>
</evidence>
<feature type="chain" id="PRO_5004170652" description="Alpha-galactosidase CBM13 domain-containing protein" evidence="2">
    <location>
        <begin position="20"/>
        <end position="448"/>
    </location>
</feature>
<evidence type="ECO:0000256" key="2">
    <source>
        <dbReference type="SAM" id="SignalP"/>
    </source>
</evidence>
<dbReference type="SUPFAM" id="SSF75005">
    <property type="entry name" value="Arabinanase/levansucrase/invertase"/>
    <property type="match status" value="1"/>
</dbReference>
<dbReference type="GeneID" id="4316121"/>